<keyword evidence="2" id="KW-1185">Reference proteome</keyword>
<gene>
    <name evidence="1" type="ORF">L9F63_012626</name>
</gene>
<reference evidence="1" key="1">
    <citation type="journal article" date="2023" name="IScience">
        <title>Live-bearing cockroach genome reveals convergent evolutionary mechanisms linked to viviparity in insects and beyond.</title>
        <authorList>
            <person name="Fouks B."/>
            <person name="Harrison M.C."/>
            <person name="Mikhailova A.A."/>
            <person name="Marchal E."/>
            <person name="English S."/>
            <person name="Carruthers M."/>
            <person name="Jennings E.C."/>
            <person name="Chiamaka E.L."/>
            <person name="Frigard R.A."/>
            <person name="Pippel M."/>
            <person name="Attardo G.M."/>
            <person name="Benoit J.B."/>
            <person name="Bornberg-Bauer E."/>
            <person name="Tobe S.S."/>
        </authorList>
    </citation>
    <scope>NUCLEOTIDE SEQUENCE</scope>
    <source>
        <strain evidence="1">Stay&amp;Tobe</strain>
    </source>
</reference>
<feature type="non-terminal residue" evidence="1">
    <location>
        <position position="1"/>
    </location>
</feature>
<evidence type="ECO:0000313" key="2">
    <source>
        <dbReference type="Proteomes" id="UP001233999"/>
    </source>
</evidence>
<accession>A0AAD8EN77</accession>
<dbReference type="Proteomes" id="UP001233999">
    <property type="component" value="Unassembled WGS sequence"/>
</dbReference>
<name>A0AAD8EN77_DIPPU</name>
<dbReference type="AlphaFoldDB" id="A0AAD8EN77"/>
<organism evidence="1 2">
    <name type="scientific">Diploptera punctata</name>
    <name type="common">Pacific beetle cockroach</name>
    <dbReference type="NCBI Taxonomy" id="6984"/>
    <lineage>
        <taxon>Eukaryota</taxon>
        <taxon>Metazoa</taxon>
        <taxon>Ecdysozoa</taxon>
        <taxon>Arthropoda</taxon>
        <taxon>Hexapoda</taxon>
        <taxon>Insecta</taxon>
        <taxon>Pterygota</taxon>
        <taxon>Neoptera</taxon>
        <taxon>Polyneoptera</taxon>
        <taxon>Dictyoptera</taxon>
        <taxon>Blattodea</taxon>
        <taxon>Blaberoidea</taxon>
        <taxon>Blaberidae</taxon>
        <taxon>Diplopterinae</taxon>
        <taxon>Diploptera</taxon>
    </lineage>
</organism>
<protein>
    <submittedName>
        <fullName evidence="1">Uncharacterized protein</fullName>
    </submittedName>
</protein>
<dbReference type="EMBL" id="JASPKZ010001994">
    <property type="protein sequence ID" value="KAJ9596351.1"/>
    <property type="molecule type" value="Genomic_DNA"/>
</dbReference>
<proteinExistence type="predicted"/>
<sequence length="60" mass="7079">LMWAFKVRKKQEVRQGRLDRKIKERSKTQMGTPEETCAFVDIILLTRGVCSDYGDKKFEN</sequence>
<evidence type="ECO:0000313" key="1">
    <source>
        <dbReference type="EMBL" id="KAJ9596351.1"/>
    </source>
</evidence>
<reference evidence="1" key="2">
    <citation type="submission" date="2023-05" db="EMBL/GenBank/DDBJ databases">
        <authorList>
            <person name="Fouks B."/>
        </authorList>
    </citation>
    <scope>NUCLEOTIDE SEQUENCE</scope>
    <source>
        <strain evidence="1">Stay&amp;Tobe</strain>
        <tissue evidence="1">Testes</tissue>
    </source>
</reference>
<comment type="caution">
    <text evidence="1">The sequence shown here is derived from an EMBL/GenBank/DDBJ whole genome shotgun (WGS) entry which is preliminary data.</text>
</comment>
<feature type="non-terminal residue" evidence="1">
    <location>
        <position position="60"/>
    </location>
</feature>